<gene>
    <name evidence="6" type="ORF">AAP_00389</name>
</gene>
<dbReference type="CDD" id="cd12611">
    <property type="entry name" value="RRM1_NGR1_NAM8_like"/>
    <property type="match status" value="1"/>
</dbReference>
<evidence type="ECO:0000256" key="2">
    <source>
        <dbReference type="ARBA" id="ARBA00022884"/>
    </source>
</evidence>
<dbReference type="PROSITE" id="PS50102">
    <property type="entry name" value="RRM"/>
    <property type="match status" value="3"/>
</dbReference>
<feature type="region of interest" description="Disordered" evidence="4">
    <location>
        <begin position="648"/>
        <end position="770"/>
    </location>
</feature>
<sequence length="1009" mass="109103">MSFQNYESFPNQSEATAVPGAPAPTDTAMAGTTDPSPAPFTTAPTPGDQAAAAAAAGAQSANPEGKTTLWMGELEPWIDEHFIRQLWYNMGEQVNVKMIRDRFSGSNAGYCFVDFASPAAAAKALTLNGQSIPNTNRQFKLNWASGGGLTDRRDDRGPEFSIFVGDLGPEVNEYVLVSLFQNRFPSVKSAKIMTDNITGMSRGYDQQRALTEMQGVYCGNRPMRISTATPKNKGPGGAGGAPGMGPGGPMYPPMGAAPVGFYPAATQPMNQFTDPNNTTVFVGGLSGYVTEDELRSFFQGFGEITYVKIPPGKGCGFVQFVQRHAAEMAINQMQGYPIGNSRVRLSWGRSQNNSGPAGSAYLQTHPYLHPSAFHLPTPISHANLGQTPCLTTFIPSLEPGAAFRVSVHNWTKPKPSRMMEGLLRPEDSVLYEVRVFIDGVCVSASLINETMWPHVVVVDKSGDQERLTFPVFHEELLHQTYWDAGETYGRIRVVLSEGFARPHRQPPFERVKDIVIFSFQHAPLHVLESSGIAWPNPGMWQLAQRQTFKYNFTPDIYATRDEPDGHVHSPSRRDQRMEIPPAVVADRTLPPWMWPRSAYPGNWNEKEPVWAQPPPPQPSFQSVDPFFDASRDAVKLLRRSENISDISMPDYVSSFKGSRDSRDTSGQTGSSMKSVMYHRKGASQASVKKSVAPDDPEYNDLIDALKGKEQQQQQQQQQKVTKRAAKSRKSQSRSTRESRAMREEPAITVPPLLESTPTGVTLASSTSKSPSSVLAVAGSAASRKFSHQAGALLELPQSKTNSRIPSASSAMGVSSGAGTDREHPFILDDIDDEDDLDSPIPRLAAPSDLLRSKKEAKDAIRRRKLTSEHSSSSSADANVLFRGPELSVSKASDTPPPHKTSSGGGIKAGGDNSKRKRSSQVSPLSQLEQTPNGGGNETSGLALESDDSVIRDASPTKKKVIRLVDPDGEDQENLGGEIEALLGSDGGLAAVAAAATTAAAAGVGEGEEE</sequence>
<evidence type="ECO:0000313" key="6">
    <source>
        <dbReference type="EMBL" id="KZZ98128.1"/>
    </source>
</evidence>
<feature type="compositionally biased region" description="Basic and acidic residues" evidence="4">
    <location>
        <begin position="850"/>
        <end position="859"/>
    </location>
</feature>
<feature type="domain" description="RRM" evidence="5">
    <location>
        <begin position="278"/>
        <end position="350"/>
    </location>
</feature>
<feature type="region of interest" description="Disordered" evidence="4">
    <location>
        <begin position="792"/>
        <end position="954"/>
    </location>
</feature>
<evidence type="ECO:0000256" key="4">
    <source>
        <dbReference type="SAM" id="MobiDB-lite"/>
    </source>
</evidence>
<feature type="compositionally biased region" description="Acidic residues" evidence="4">
    <location>
        <begin position="828"/>
        <end position="837"/>
    </location>
</feature>
<dbReference type="VEuPathDB" id="FungiDB:AAP_00389"/>
<dbReference type="Gene3D" id="3.30.70.330">
    <property type="match status" value="3"/>
</dbReference>
<evidence type="ECO:0000256" key="1">
    <source>
        <dbReference type="ARBA" id="ARBA00022737"/>
    </source>
</evidence>
<dbReference type="AlphaFoldDB" id="A0A168DUK7"/>
<feature type="domain" description="RRM" evidence="5">
    <location>
        <begin position="67"/>
        <end position="146"/>
    </location>
</feature>
<keyword evidence="2 3" id="KW-0694">RNA-binding</keyword>
<accession>A0A168DUK7</accession>
<dbReference type="SMART" id="SM00360">
    <property type="entry name" value="RRM"/>
    <property type="match status" value="3"/>
</dbReference>
<dbReference type="GO" id="GO:0006376">
    <property type="term" value="P:mRNA splice site recognition"/>
    <property type="evidence" value="ECO:0007669"/>
    <property type="project" value="TreeGrafter"/>
</dbReference>
<dbReference type="CDD" id="cd12346">
    <property type="entry name" value="RRM3_NGR1_NAM8_like"/>
    <property type="match status" value="1"/>
</dbReference>
<feature type="region of interest" description="Disordered" evidence="4">
    <location>
        <begin position="1"/>
        <end position="64"/>
    </location>
</feature>
<dbReference type="PANTHER" id="PTHR47640">
    <property type="entry name" value="TRNA SELENOCYSTEINE 1-ASSOCIATED PROTEIN 1-RELATED-RELATED"/>
    <property type="match status" value="1"/>
</dbReference>
<keyword evidence="1" id="KW-0677">Repeat</keyword>
<dbReference type="Proteomes" id="UP000242877">
    <property type="component" value="Unassembled WGS sequence"/>
</dbReference>
<dbReference type="InterPro" id="IPR012677">
    <property type="entry name" value="Nucleotide-bd_a/b_plait_sf"/>
</dbReference>
<feature type="region of interest" description="Disordered" evidence="4">
    <location>
        <begin position="605"/>
        <end position="624"/>
    </location>
</feature>
<evidence type="ECO:0000256" key="3">
    <source>
        <dbReference type="PROSITE-ProRule" id="PRU00176"/>
    </source>
</evidence>
<dbReference type="SUPFAM" id="SSF54928">
    <property type="entry name" value="RNA-binding domain, RBD"/>
    <property type="match status" value="2"/>
</dbReference>
<name>A0A168DUK7_9EURO</name>
<feature type="compositionally biased region" description="Polar residues" evidence="4">
    <location>
        <begin position="664"/>
        <end position="673"/>
    </location>
</feature>
<dbReference type="Pfam" id="PF00076">
    <property type="entry name" value="RRM_1"/>
    <property type="match status" value="3"/>
</dbReference>
<feature type="domain" description="RRM" evidence="5">
    <location>
        <begin position="160"/>
        <end position="230"/>
    </location>
</feature>
<evidence type="ECO:0000313" key="7">
    <source>
        <dbReference type="Proteomes" id="UP000242877"/>
    </source>
</evidence>
<dbReference type="GO" id="GO:0005829">
    <property type="term" value="C:cytosol"/>
    <property type="evidence" value="ECO:0007669"/>
    <property type="project" value="TreeGrafter"/>
</dbReference>
<dbReference type="FunFam" id="3.30.70.330:FF:000222">
    <property type="entry name" value="mRNA binding post-transcriptional regulator"/>
    <property type="match status" value="1"/>
</dbReference>
<comment type="caution">
    <text evidence="6">The sequence shown here is derived from an EMBL/GenBank/DDBJ whole genome shotgun (WGS) entry which is preliminary data.</text>
</comment>
<feature type="compositionally biased region" description="Basic residues" evidence="4">
    <location>
        <begin position="720"/>
        <end position="731"/>
    </location>
</feature>
<feature type="compositionally biased region" description="Polar residues" evidence="4">
    <location>
        <begin position="919"/>
        <end position="931"/>
    </location>
</feature>
<feature type="compositionally biased region" description="Low complexity" evidence="4">
    <location>
        <begin position="32"/>
        <end position="61"/>
    </location>
</feature>
<evidence type="ECO:0000259" key="5">
    <source>
        <dbReference type="PROSITE" id="PS50102"/>
    </source>
</evidence>
<feature type="compositionally biased region" description="Polar residues" evidence="4">
    <location>
        <begin position="1"/>
        <end position="15"/>
    </location>
</feature>
<dbReference type="GO" id="GO:0003729">
    <property type="term" value="F:mRNA binding"/>
    <property type="evidence" value="ECO:0007669"/>
    <property type="project" value="InterPro"/>
</dbReference>
<organism evidence="6 7">
    <name type="scientific">Ascosphaera apis ARSEF 7405</name>
    <dbReference type="NCBI Taxonomy" id="392613"/>
    <lineage>
        <taxon>Eukaryota</taxon>
        <taxon>Fungi</taxon>
        <taxon>Dikarya</taxon>
        <taxon>Ascomycota</taxon>
        <taxon>Pezizomycotina</taxon>
        <taxon>Eurotiomycetes</taxon>
        <taxon>Eurotiomycetidae</taxon>
        <taxon>Onygenales</taxon>
        <taxon>Ascosphaeraceae</taxon>
        <taxon>Ascosphaera</taxon>
    </lineage>
</organism>
<dbReference type="FunFam" id="3.30.70.330:FF:000065">
    <property type="entry name" value="mRNA binding post-transcriptional regulator"/>
    <property type="match status" value="1"/>
</dbReference>
<feature type="region of interest" description="Disordered" evidence="4">
    <location>
        <begin position="226"/>
        <end position="245"/>
    </location>
</feature>
<dbReference type="InterPro" id="IPR035979">
    <property type="entry name" value="RBD_domain_sf"/>
</dbReference>
<dbReference type="EMBL" id="AZGZ01000001">
    <property type="protein sequence ID" value="KZZ98128.1"/>
    <property type="molecule type" value="Genomic_DNA"/>
</dbReference>
<protein>
    <submittedName>
        <fullName evidence="6">RNA recognition motif domain protein</fullName>
    </submittedName>
</protein>
<dbReference type="PANTHER" id="PTHR47640:SF10">
    <property type="entry name" value="TRNA SELENOCYSTEINE 1-ASSOCIATED PROTEIN 1-RELATED"/>
    <property type="match status" value="1"/>
</dbReference>
<proteinExistence type="predicted"/>
<keyword evidence="7" id="KW-1185">Reference proteome</keyword>
<dbReference type="InterPro" id="IPR050825">
    <property type="entry name" value="RBM42_RBP45_47-like"/>
</dbReference>
<reference evidence="6 7" key="1">
    <citation type="journal article" date="2016" name="Genome Biol. Evol.">
        <title>Divergent and convergent evolution of fungal pathogenicity.</title>
        <authorList>
            <person name="Shang Y."/>
            <person name="Xiao G."/>
            <person name="Zheng P."/>
            <person name="Cen K."/>
            <person name="Zhan S."/>
            <person name="Wang C."/>
        </authorList>
    </citation>
    <scope>NUCLEOTIDE SEQUENCE [LARGE SCALE GENOMIC DNA]</scope>
    <source>
        <strain evidence="6 7">ARSEF 7405</strain>
    </source>
</reference>
<feature type="compositionally biased region" description="Low complexity" evidence="4">
    <location>
        <begin position="806"/>
        <end position="818"/>
    </location>
</feature>
<dbReference type="InterPro" id="IPR000504">
    <property type="entry name" value="RRM_dom"/>
</dbReference>
<feature type="compositionally biased region" description="Gly residues" evidence="4">
    <location>
        <begin position="234"/>
        <end position="245"/>
    </location>
</feature>
<dbReference type="OrthoDB" id="446113at2759"/>
<feature type="compositionally biased region" description="Basic and acidic residues" evidence="4">
    <location>
        <begin position="734"/>
        <end position="745"/>
    </location>
</feature>